<dbReference type="Pfam" id="PF22516">
    <property type="entry name" value="PreP_C"/>
    <property type="match status" value="1"/>
</dbReference>
<dbReference type="STRING" id="1123866.NT01SARS_0686"/>
<dbReference type="Pfam" id="PF00675">
    <property type="entry name" value="Peptidase_M16"/>
    <property type="match status" value="1"/>
</dbReference>
<dbReference type="GO" id="GO:0046872">
    <property type="term" value="F:metal ion binding"/>
    <property type="evidence" value="ECO:0007669"/>
    <property type="project" value="InterPro"/>
</dbReference>
<dbReference type="FunFam" id="3.30.830.10:FF:000011">
    <property type="entry name" value="Presequence protease, mitochondrial"/>
    <property type="match status" value="1"/>
</dbReference>
<dbReference type="SUPFAM" id="SSF63411">
    <property type="entry name" value="LuxS/MPP-like metallohydrolase"/>
    <property type="match status" value="4"/>
</dbReference>
<dbReference type="InterPro" id="IPR007863">
    <property type="entry name" value="Peptidase_M16_C"/>
</dbReference>
<reference evidence="2 3" key="1">
    <citation type="journal article" date="2012" name="ISME J.">
        <title>Genomic insights to SAR86, an abundant and uncultivated marine bacterial lineage.</title>
        <authorList>
            <person name="Dupont C.L."/>
            <person name="Rusch D.B."/>
            <person name="Yooseph S."/>
            <person name="Lombardo M.J."/>
            <person name="Richter R.A."/>
            <person name="Valas R."/>
            <person name="Novotny M."/>
            <person name="Yee-Greenbaum J."/>
            <person name="Selengut J.D."/>
            <person name="Haft D.H."/>
            <person name="Halpern A.L."/>
            <person name="Lasken R.S."/>
            <person name="Nealson K."/>
            <person name="Friedman R."/>
            <person name="Venter J.C."/>
        </authorList>
    </citation>
    <scope>NUCLEOTIDE SEQUENCE [LARGE SCALE GENOMIC DNA]</scope>
</reference>
<feature type="domain" description="Peptidase M16C associated" evidence="1">
    <location>
        <begin position="456"/>
        <end position="701"/>
    </location>
</feature>
<dbReference type="Pfam" id="PF08367">
    <property type="entry name" value="M16C_assoc"/>
    <property type="match status" value="1"/>
</dbReference>
<name>J5KG68_9GAMM</name>
<dbReference type="InterPro" id="IPR011765">
    <property type="entry name" value="Pept_M16_N"/>
</dbReference>
<dbReference type="GO" id="GO:0006508">
    <property type="term" value="P:proteolysis"/>
    <property type="evidence" value="ECO:0007669"/>
    <property type="project" value="InterPro"/>
</dbReference>
<gene>
    <name evidence="2" type="ORF">NT01SARS_0686</name>
</gene>
<dbReference type="EMBL" id="JH611156">
    <property type="protein sequence ID" value="EJP72191.1"/>
    <property type="molecule type" value="Genomic_DNA"/>
</dbReference>
<dbReference type="InterPro" id="IPR055130">
    <property type="entry name" value="PreP_C"/>
</dbReference>
<dbReference type="Proteomes" id="UP000010305">
    <property type="component" value="Unassembled WGS sequence"/>
</dbReference>
<dbReference type="HOGENOM" id="CLU_009165_1_0_6"/>
<dbReference type="Gene3D" id="3.30.830.10">
    <property type="entry name" value="Metalloenzyme, LuxS/M16 peptidase-like"/>
    <property type="match status" value="4"/>
</dbReference>
<protein>
    <submittedName>
        <fullName evidence="2">Zn-dependent peptidase</fullName>
    </submittedName>
</protein>
<dbReference type="PANTHER" id="PTHR43016:SF13">
    <property type="entry name" value="PRESEQUENCE PROTEASE, MITOCHONDRIAL"/>
    <property type="match status" value="1"/>
</dbReference>
<sequence length="954" mass="107832">MFNLEDQKYIKLLDLNAQIYTESEFNCKHIHLDSKSNEKVFMVAFRTIPEDSTGVAHILEHTALCGSKKYPVRDPFFMMIRRSLNTFMNAFTSSDWTAYPFATLNDKDFKNLLSVYLDSSFFPNLDKLDFFQEGHRLEFKEENNIDSELEIKGVVFNEMKGAMSSISSQLWHGMSKHLYDSSTYKHNSGGDPESIIDLTHEYLVDFHKKHYHPSNATFFTFGDINPEEIQEFIDENVLKNFEPSNDKIFVENEVRIASPKTVSEYYNPLPNDENNHHVVLSWLLGESHDPVELLESYLMSNILLDNSASPLRKTLESTKFGKSLSPLTGLETDHKELVFAAGLEGVDSNMQEKVEKLIVDCLKNVVKDGIEKEIIDSALHQLEIRQKEITGSGMPYGLQIMLSCLPACIHNDDPLKVLDLDASFKIVKANLAKPKYMEKLIEAKLINNNHRLNYSLIPDVGFNKKNDEKILNKIKKKSKSLTSDDKNEIKVLAKSLKERQNSVDDPEILPKVTKDDIPSSRVYPVAETFMSNNTLNYFYNTGTNGITYHSEIYPCEDLTEEEFKVASLFANTLTDVGVGGKSFEEMQKIQSAVTGGISASFILIPKNNDSYSLALQVSSKSLEKNEPQMQELIASTVSKSKFNEKERIKDLLNFISSANERSVIQNGHVLAMSNASAQINNIAATNDMGSGINFITNTNDLSKNIDKNENLEKYIDLLQSIKSKILESPIHTFTASSIEKNNSQINFDFKESNGSNFKQKLFDIQTEKIGWITGAQVCYCAETFPTVDMKHEDAAALTVLGAVLRNGYLHSAIREKGGAYGAGAMQDIKNKVFKFFSYRDPKCTETFNEFSNSREWSLKNISPSQLDEGILNVISGIDKPLSPYGEAMSDFGANIDKKDLDTRLQFRSKVKMCSVDDLINVSRKYLFNESKRAVIAGEGYIDEMEKLNFKIQNI</sequence>
<evidence type="ECO:0000259" key="1">
    <source>
        <dbReference type="SMART" id="SM01264"/>
    </source>
</evidence>
<evidence type="ECO:0000313" key="2">
    <source>
        <dbReference type="EMBL" id="EJP72191.1"/>
    </source>
</evidence>
<dbReference type="AlphaFoldDB" id="J5KG68"/>
<proteinExistence type="predicted"/>
<dbReference type="Pfam" id="PF05193">
    <property type="entry name" value="Peptidase_M16_C"/>
    <property type="match status" value="1"/>
</dbReference>
<dbReference type="SMART" id="SM01264">
    <property type="entry name" value="M16C_associated"/>
    <property type="match status" value="1"/>
</dbReference>
<dbReference type="InterPro" id="IPR013578">
    <property type="entry name" value="Peptidase_M16C_assoc"/>
</dbReference>
<accession>J5KG68</accession>
<dbReference type="InterPro" id="IPR011249">
    <property type="entry name" value="Metalloenz_LuxS/M16"/>
</dbReference>
<organism evidence="2 3">
    <name type="scientific">SAR86 cluster bacterium SAR86A</name>
    <dbReference type="NCBI Taxonomy" id="1123866"/>
    <lineage>
        <taxon>Bacteria</taxon>
        <taxon>Pseudomonadati</taxon>
        <taxon>Pseudomonadota</taxon>
        <taxon>Gammaproteobacteria</taxon>
        <taxon>SAR86 cluster</taxon>
    </lineage>
</organism>
<dbReference type="PANTHER" id="PTHR43016">
    <property type="entry name" value="PRESEQUENCE PROTEASE"/>
    <property type="match status" value="1"/>
</dbReference>
<evidence type="ECO:0000313" key="3">
    <source>
        <dbReference type="Proteomes" id="UP000010305"/>
    </source>
</evidence>